<sequence>MPNVYNEAPWCGAAVRAPQVSASGLRVRQSPADGALRQGGDGLMVSRASWFACILTTTLGAGAALAATSPRVGPDATTSASQRFNAELVDELAKADPRSMALASTLMPLAGNATSAPARSQADLLAEAARRAPDDVLVQWLAALLAPADATLSPAARALLRLEPGNGAAWMFDLQASANANDADGVTEALRRIGAAARFDTHFADVALAWEAIHEAHPAPPPTGNPAGFQIDEQPLIRGIASAAAVAMPALQSLLRACSPGNAPLGGERRKACIAAGRLMVDHSTEQASMAIGTSILEKADAPDRETARRTFDYLQQTYVSAFEFLQTDEAAYRQFAADWRETRSEPAVIGRLFRRAGLPMKPPADWKPLSTESVALRDSSLGR</sequence>
<dbReference type="Proteomes" id="UP000198575">
    <property type="component" value="Unassembled WGS sequence"/>
</dbReference>
<dbReference type="STRING" id="578942.SAMN05216289_12835"/>
<evidence type="ECO:0000313" key="2">
    <source>
        <dbReference type="Proteomes" id="UP000198575"/>
    </source>
</evidence>
<reference evidence="1 2" key="1">
    <citation type="submission" date="2016-10" db="EMBL/GenBank/DDBJ databases">
        <authorList>
            <person name="de Groot N.N."/>
        </authorList>
    </citation>
    <scope>NUCLEOTIDE SEQUENCE [LARGE SCALE GENOMIC DNA]</scope>
    <source>
        <strain evidence="1 2">CGMCC 1.7659</strain>
    </source>
</reference>
<dbReference type="EMBL" id="FOVF01000028">
    <property type="protein sequence ID" value="SFN53050.1"/>
    <property type="molecule type" value="Genomic_DNA"/>
</dbReference>
<accession>A0A1I4ZSR9</accession>
<name>A0A1I4ZSR9_9GAMM</name>
<gene>
    <name evidence="1" type="ORF">SAMN05216289_12835</name>
</gene>
<keyword evidence="2" id="KW-1185">Reference proteome</keyword>
<organism evidence="1 2">
    <name type="scientific">Dokdonella immobilis</name>
    <dbReference type="NCBI Taxonomy" id="578942"/>
    <lineage>
        <taxon>Bacteria</taxon>
        <taxon>Pseudomonadati</taxon>
        <taxon>Pseudomonadota</taxon>
        <taxon>Gammaproteobacteria</taxon>
        <taxon>Lysobacterales</taxon>
        <taxon>Rhodanobacteraceae</taxon>
        <taxon>Dokdonella</taxon>
    </lineage>
</organism>
<proteinExistence type="predicted"/>
<evidence type="ECO:0000313" key="1">
    <source>
        <dbReference type="EMBL" id="SFN53050.1"/>
    </source>
</evidence>
<protein>
    <submittedName>
        <fullName evidence="1">Uncharacterized protein</fullName>
    </submittedName>
</protein>
<dbReference type="AlphaFoldDB" id="A0A1I4ZSR9"/>